<keyword evidence="2" id="KW-1185">Reference proteome</keyword>
<dbReference type="Proteomes" id="UP000799755">
    <property type="component" value="Unassembled WGS sequence"/>
</dbReference>
<evidence type="ECO:0000313" key="2">
    <source>
        <dbReference type="Proteomes" id="UP000799755"/>
    </source>
</evidence>
<comment type="caution">
    <text evidence="1">The sequence shown here is derived from an EMBL/GenBank/DDBJ whole genome shotgun (WGS) entry which is preliminary data.</text>
</comment>
<reference evidence="1" key="1">
    <citation type="journal article" date="2020" name="Stud. Mycol.">
        <title>101 Dothideomycetes genomes: a test case for predicting lifestyles and emergence of pathogens.</title>
        <authorList>
            <person name="Haridas S."/>
            <person name="Albert R."/>
            <person name="Binder M."/>
            <person name="Bloem J."/>
            <person name="Labutti K."/>
            <person name="Salamov A."/>
            <person name="Andreopoulos B."/>
            <person name="Baker S."/>
            <person name="Barry K."/>
            <person name="Bills G."/>
            <person name="Bluhm B."/>
            <person name="Cannon C."/>
            <person name="Castanera R."/>
            <person name="Culley D."/>
            <person name="Daum C."/>
            <person name="Ezra D."/>
            <person name="Gonzalez J."/>
            <person name="Henrissat B."/>
            <person name="Kuo A."/>
            <person name="Liang C."/>
            <person name="Lipzen A."/>
            <person name="Lutzoni F."/>
            <person name="Magnuson J."/>
            <person name="Mondo S."/>
            <person name="Nolan M."/>
            <person name="Ohm R."/>
            <person name="Pangilinan J."/>
            <person name="Park H.-J."/>
            <person name="Ramirez L."/>
            <person name="Alfaro M."/>
            <person name="Sun H."/>
            <person name="Tritt A."/>
            <person name="Yoshinaga Y."/>
            <person name="Zwiers L.-H."/>
            <person name="Turgeon B."/>
            <person name="Goodwin S."/>
            <person name="Spatafora J."/>
            <person name="Crous P."/>
            <person name="Grigoriev I."/>
        </authorList>
    </citation>
    <scope>NUCLEOTIDE SEQUENCE</scope>
    <source>
        <strain evidence="1">ATCC 200398</strain>
    </source>
</reference>
<dbReference type="EMBL" id="MU003496">
    <property type="protein sequence ID" value="KAF2475562.1"/>
    <property type="molecule type" value="Genomic_DNA"/>
</dbReference>
<name>A0ACB6R8Z6_9PLEO</name>
<organism evidence="1 2">
    <name type="scientific">Lindgomyces ingoldianus</name>
    <dbReference type="NCBI Taxonomy" id="673940"/>
    <lineage>
        <taxon>Eukaryota</taxon>
        <taxon>Fungi</taxon>
        <taxon>Dikarya</taxon>
        <taxon>Ascomycota</taxon>
        <taxon>Pezizomycotina</taxon>
        <taxon>Dothideomycetes</taxon>
        <taxon>Pleosporomycetidae</taxon>
        <taxon>Pleosporales</taxon>
        <taxon>Lindgomycetaceae</taxon>
        <taxon>Lindgomyces</taxon>
    </lineage>
</organism>
<accession>A0ACB6R8Z6</accession>
<sequence length="886" mass="98679">MKRISPRETPWHGGLSLAKTKLVSAEHHCTRLTLGISQSTERCSLSGDMPLAPSSSLGCFGHLDETFFRISHLPVRAGGPKAHSPTTGHRLLLCRNLPLHLPFCQLLGACGRDQGRTPLWMQQPHRQGPRGLLPSSWSKCKRHRLAEGGSTHPLECLLDPQMKSALVDCFPRLLIWRAEACLAGLANLRVWPLLQDLVFSPFWFACNIPDSSESPDQTLRNFSFHARAYAVGMGLQESLRQSALCCLLRDGRLVLGARITFLAPTLAPEGPQLAQVSNPLTARSLHSSALQSRAGRVPNHTIDLKDSSFFPMSPNRQHRFLIAYRLSETLKSRGLDKLVSDVFQNLSDGEENSMAPLRLSPDNLASAKPSTLIGGNLGIVVFLVTCTFLRLVQAFSELDRWWLLMHDFTMYLSANGGLGKREFNKNPPQISQCLSTRTAVSDRNIRIPVKDKIHPYTFETLKEYHYILDASNLGFSTQIVERSEIEGCGSFQNLGRHLRPTISKVVRFAIRPSKPPQQLKLAYSNALITHASGFALLEPMWPPPPLKTWGALRLPNRSIIEVVFGVFGILGTVGPTSELLDPVSSHQFAQATLILVNPFPISRYFPRFQARSAINTIGLAQTGSNRFRKSSSFRKKSDDNVTHSYKPQKFSLIADQNAMLNISLYSTTPGPIHRHFSGRIPVPRESGYCMKNVIEGYDVERCGIEARCMPIRLVEGLTSPFTRNKHSRTSSPESAYRAAGTRNNSDNQSCRPHNISETPQLILTRRAGPGDPRTKKNAISIGSRIRLLPHKAKILCKQDSRGPYFSSSTLYPIILSVMLSVFSALYGSLEMVEPCSQNGNIRILIAVSNKRYPYPTYLNSETSIQLATDPQTPDVKRQHTLYPHPR</sequence>
<proteinExistence type="predicted"/>
<gene>
    <name evidence="1" type="ORF">BDR25DRAFT_391612</name>
</gene>
<protein>
    <submittedName>
        <fullName evidence="1">Uncharacterized protein</fullName>
    </submittedName>
</protein>
<evidence type="ECO:0000313" key="1">
    <source>
        <dbReference type="EMBL" id="KAF2475562.1"/>
    </source>
</evidence>